<dbReference type="Proteomes" id="UP000805614">
    <property type="component" value="Unassembled WGS sequence"/>
</dbReference>
<protein>
    <submittedName>
        <fullName evidence="2">Phosphotransferase</fullName>
    </submittedName>
</protein>
<feature type="domain" description="Aminoglycoside phosphotransferase" evidence="1">
    <location>
        <begin position="146"/>
        <end position="305"/>
    </location>
</feature>
<comment type="caution">
    <text evidence="2">The sequence shown here is derived from an EMBL/GenBank/DDBJ whole genome shotgun (WGS) entry which is preliminary data.</text>
</comment>
<dbReference type="InterPro" id="IPR011009">
    <property type="entry name" value="Kinase-like_dom_sf"/>
</dbReference>
<gene>
    <name evidence="2" type="ORF">HKK74_16985</name>
</gene>
<dbReference type="Gene3D" id="3.30.200.20">
    <property type="entry name" value="Phosphorylase Kinase, domain 1"/>
    <property type="match status" value="1"/>
</dbReference>
<dbReference type="InterPro" id="IPR002575">
    <property type="entry name" value="Aminoglycoside_PTrfase"/>
</dbReference>
<dbReference type="EMBL" id="JABVEC010000011">
    <property type="protein sequence ID" value="MBC6467186.1"/>
    <property type="molecule type" value="Genomic_DNA"/>
</dbReference>
<dbReference type="Pfam" id="PF01636">
    <property type="entry name" value="APH"/>
    <property type="match status" value="1"/>
</dbReference>
<reference evidence="2 3" key="1">
    <citation type="submission" date="2020-06" db="EMBL/GenBank/DDBJ databases">
        <title>Actinomadura xiongansis sp. nov., isolated from soil of Baiyangdian.</title>
        <authorList>
            <person name="Zhang X."/>
        </authorList>
    </citation>
    <scope>NUCLEOTIDE SEQUENCE [LARGE SCALE GENOMIC DNA]</scope>
    <source>
        <strain evidence="2 3">HBUM206468</strain>
    </source>
</reference>
<evidence type="ECO:0000259" key="1">
    <source>
        <dbReference type="Pfam" id="PF01636"/>
    </source>
</evidence>
<organism evidence="2 3">
    <name type="scientific">Actinomadura alba</name>
    <dbReference type="NCBI Taxonomy" id="406431"/>
    <lineage>
        <taxon>Bacteria</taxon>
        <taxon>Bacillati</taxon>
        <taxon>Actinomycetota</taxon>
        <taxon>Actinomycetes</taxon>
        <taxon>Streptosporangiales</taxon>
        <taxon>Thermomonosporaceae</taxon>
        <taxon>Actinomadura</taxon>
    </lineage>
</organism>
<dbReference type="RefSeq" id="WP_187244182.1">
    <property type="nucleotide sequence ID" value="NZ_BAAAOK010000006.1"/>
</dbReference>
<keyword evidence="3" id="KW-1185">Reference proteome</keyword>
<evidence type="ECO:0000313" key="3">
    <source>
        <dbReference type="Proteomes" id="UP000805614"/>
    </source>
</evidence>
<evidence type="ECO:0000313" key="2">
    <source>
        <dbReference type="EMBL" id="MBC6467186.1"/>
    </source>
</evidence>
<accession>A0ABR7LR05</accession>
<sequence length="396" mass="43320">MTAEDWLETVAVLWPGARVDVVGHDAADARPGQREFAFLPDAERPRLLLPSSPRAAATALRRYSHDLTIPQRVSRSLAATAMRTGLPQRTLRDRLRVVEDGRSGSIEDRLGGILGEPVVVSVGLGTARANRKPILHVLSRTGRPLAFVKVGDTGTARDLVAQEAAALEFLSNTGLESVAVPRVLHHGPWNELTLLVLSPLPTSARGWRPRRNVPVAAMRELFAVAGVASGTLAGSRFWTRLRDVPARVSDAEEAGRLNSVIDRVGRAYGDQPLRFGAWHGDWTPWNMAWHRGKVQLWDWERFARDVPAGFDLLHCNLQEAMRTAPGRPYATWPVGGIRSLTEFGVTGRAAAATLELYFVELCCRYLLAAQGPTGAPLRDQADRLLSLLQINAGRSA</sequence>
<name>A0ABR7LR05_9ACTN</name>
<proteinExistence type="predicted"/>
<dbReference type="SUPFAM" id="SSF56112">
    <property type="entry name" value="Protein kinase-like (PK-like)"/>
    <property type="match status" value="1"/>
</dbReference>